<dbReference type="STRING" id="1172194.WQQ_34870"/>
<evidence type="ECO:0008006" key="3">
    <source>
        <dbReference type="Google" id="ProtNLM"/>
    </source>
</evidence>
<organism evidence="1 2">
    <name type="scientific">Hydrocarboniphaga effusa AP103</name>
    <dbReference type="NCBI Taxonomy" id="1172194"/>
    <lineage>
        <taxon>Bacteria</taxon>
        <taxon>Pseudomonadati</taxon>
        <taxon>Pseudomonadota</taxon>
        <taxon>Gammaproteobacteria</taxon>
        <taxon>Nevskiales</taxon>
        <taxon>Nevskiaceae</taxon>
        <taxon>Hydrocarboniphaga</taxon>
    </lineage>
</organism>
<evidence type="ECO:0000313" key="1">
    <source>
        <dbReference type="EMBL" id="EIT68292.1"/>
    </source>
</evidence>
<dbReference type="AlphaFoldDB" id="I7Z9D6"/>
<accession>I7Z9D6</accession>
<protein>
    <recommendedName>
        <fullName evidence="3">DUF2292 domain-containing protein</fullName>
    </recommendedName>
</protein>
<keyword evidence="2" id="KW-1185">Reference proteome</keyword>
<sequence>MNAQIHRLDETEARLAERIVQAIRGLRYGSVEIVVHDGRVVQFERRERVRFDRNEESTTPRR</sequence>
<proteinExistence type="predicted"/>
<dbReference type="InterPro" id="IPR018743">
    <property type="entry name" value="DUF2292"/>
</dbReference>
<dbReference type="Proteomes" id="UP000003704">
    <property type="component" value="Unassembled WGS sequence"/>
</dbReference>
<dbReference type="PATRIC" id="fig|1172194.4.peg.3384"/>
<dbReference type="OrthoDB" id="6905012at2"/>
<reference evidence="1 2" key="1">
    <citation type="journal article" date="2012" name="J. Bacteriol.">
        <title>Genome Sequence of n-Alkane-Degrading Hydrocarboniphaga effusa Strain AP103T (ATCC BAA-332T).</title>
        <authorList>
            <person name="Chang H.K."/>
            <person name="Zylstra G.J."/>
            <person name="Chae J.C."/>
        </authorList>
    </citation>
    <scope>NUCLEOTIDE SEQUENCE [LARGE SCALE GENOMIC DNA]</scope>
    <source>
        <strain evidence="1 2">AP103</strain>
    </source>
</reference>
<evidence type="ECO:0000313" key="2">
    <source>
        <dbReference type="Proteomes" id="UP000003704"/>
    </source>
</evidence>
<name>I7Z9D6_9GAMM</name>
<dbReference type="Pfam" id="PF10055">
    <property type="entry name" value="DUF2292"/>
    <property type="match status" value="1"/>
</dbReference>
<dbReference type="EMBL" id="AKGD01000003">
    <property type="protein sequence ID" value="EIT68292.1"/>
    <property type="molecule type" value="Genomic_DNA"/>
</dbReference>
<comment type="caution">
    <text evidence="1">The sequence shown here is derived from an EMBL/GenBank/DDBJ whole genome shotgun (WGS) entry which is preliminary data.</text>
</comment>
<dbReference type="RefSeq" id="WP_007186426.1">
    <property type="nucleotide sequence ID" value="NZ_AKGD01000003.1"/>
</dbReference>
<gene>
    <name evidence="1" type="ORF">WQQ_34870</name>
</gene>